<proteinExistence type="predicted"/>
<feature type="region of interest" description="Disordered" evidence="2">
    <location>
        <begin position="40"/>
        <end position="59"/>
    </location>
</feature>
<reference evidence="3 4" key="1">
    <citation type="journal article" date="2015" name="Genome Biol. Evol.">
        <title>Phylogenomic analyses indicate that early fungi evolved digesting cell walls of algal ancestors of land plants.</title>
        <authorList>
            <person name="Chang Y."/>
            <person name="Wang S."/>
            <person name="Sekimoto S."/>
            <person name="Aerts A.L."/>
            <person name="Choi C."/>
            <person name="Clum A."/>
            <person name="LaButti K.M."/>
            <person name="Lindquist E.A."/>
            <person name="Yee Ngan C."/>
            <person name="Ohm R.A."/>
            <person name="Salamov A.A."/>
            <person name="Grigoriev I.V."/>
            <person name="Spatafora J.W."/>
            <person name="Berbee M.L."/>
        </authorList>
    </citation>
    <scope>NUCLEOTIDE SEQUENCE [LARGE SCALE GENOMIC DNA]</scope>
    <source>
        <strain evidence="3 4">NRRL 1564</strain>
    </source>
</reference>
<feature type="compositionally biased region" description="Polar residues" evidence="2">
    <location>
        <begin position="189"/>
        <end position="201"/>
    </location>
</feature>
<evidence type="ECO:0000256" key="1">
    <source>
        <dbReference type="SAM" id="Coils"/>
    </source>
</evidence>
<evidence type="ECO:0000313" key="4">
    <source>
        <dbReference type="Proteomes" id="UP000242474"/>
    </source>
</evidence>
<feature type="region of interest" description="Disordered" evidence="2">
    <location>
        <begin position="355"/>
        <end position="378"/>
    </location>
</feature>
<keyword evidence="1" id="KW-0175">Coiled coil</keyword>
<accession>A0A2G5B5R9</accession>
<feature type="region of interest" description="Disordered" evidence="2">
    <location>
        <begin position="231"/>
        <end position="254"/>
    </location>
</feature>
<dbReference type="EMBL" id="KZ303518">
    <property type="protein sequence ID" value="PIA14356.1"/>
    <property type="molecule type" value="Genomic_DNA"/>
</dbReference>
<sequence length="593" mass="64252">MNSNTQRVQKQMTRSVPSLRRVAAYSNLYVAARATEGDVTLSTEQQHSQAELDTSDGKPVAKTFRLDSQSSRSSIGSLSINAHTPGGDGYQTAKHTKGQTQVKVNASTEHHCVENNILTPETLCRAEFDSSTHQHSRANSVVSSDTQAQAPQGMYNAIANGVRAGIMAALLQGVDGQFRQCMQNPQTRYESGASHAQNTVNDGCASDPSASDQRRAGSVAYVGYARHYDAQSPGDGLTVGDSQTHGGARYDDTQPQINGLALGNSHACGGAQNYDARHNYAQTRNNGLAVGGSEARGGARYDDTQPQINGLALGNSHACGGAQNYDARHNYAQTRNNGLAIGGSEVRGRAGQSVLQTGDAGTSSMSASRHKARAATQRIGKTPIRSNWYYKEEALSDSDLKDQEFESSDEEDFDSEERGYIGDMVAQQKLIQQQQRMLYDVKIRCKMLIAAMTSKTGDPHTAILDDFGRSRAANRRANRELDRLRSEVAGLRDKCTQLADATTNQPEVSTATVLCMDAETNTPPALSTSPVHAESATTSEAVAQCIKINNKLKHKLIKICKKKTDYKDQRDVLKLALVRNLIYRPALEGELDY</sequence>
<feature type="compositionally biased region" description="Polar residues" evidence="2">
    <location>
        <begin position="40"/>
        <end position="52"/>
    </location>
</feature>
<gene>
    <name evidence="3" type="ORF">COEREDRAFT_10401</name>
</gene>
<organism evidence="3 4">
    <name type="scientific">Coemansia reversa (strain ATCC 12441 / NRRL 1564)</name>
    <dbReference type="NCBI Taxonomy" id="763665"/>
    <lineage>
        <taxon>Eukaryota</taxon>
        <taxon>Fungi</taxon>
        <taxon>Fungi incertae sedis</taxon>
        <taxon>Zoopagomycota</taxon>
        <taxon>Kickxellomycotina</taxon>
        <taxon>Kickxellomycetes</taxon>
        <taxon>Kickxellales</taxon>
        <taxon>Kickxellaceae</taxon>
        <taxon>Coemansia</taxon>
    </lineage>
</organism>
<feature type="coiled-coil region" evidence="1">
    <location>
        <begin position="467"/>
        <end position="501"/>
    </location>
</feature>
<keyword evidence="4" id="KW-1185">Reference proteome</keyword>
<feature type="compositionally biased region" description="Polar residues" evidence="2">
    <location>
        <begin position="355"/>
        <end position="367"/>
    </location>
</feature>
<name>A0A2G5B5R9_COERN</name>
<dbReference type="Proteomes" id="UP000242474">
    <property type="component" value="Unassembled WGS sequence"/>
</dbReference>
<dbReference type="AlphaFoldDB" id="A0A2G5B5R9"/>
<evidence type="ECO:0000313" key="3">
    <source>
        <dbReference type="EMBL" id="PIA14356.1"/>
    </source>
</evidence>
<evidence type="ECO:0000256" key="2">
    <source>
        <dbReference type="SAM" id="MobiDB-lite"/>
    </source>
</evidence>
<feature type="compositionally biased region" description="Low complexity" evidence="2">
    <location>
        <begin position="68"/>
        <end position="79"/>
    </location>
</feature>
<dbReference type="STRING" id="763665.A0A2G5B5R9"/>
<feature type="region of interest" description="Disordered" evidence="2">
    <location>
        <begin position="189"/>
        <end position="212"/>
    </location>
</feature>
<protein>
    <submittedName>
        <fullName evidence="3">Uncharacterized protein</fullName>
    </submittedName>
</protein>
<feature type="region of interest" description="Disordered" evidence="2">
    <location>
        <begin position="66"/>
        <end position="89"/>
    </location>
</feature>